<dbReference type="Pfam" id="PF03929">
    <property type="entry name" value="PepSY_TM"/>
    <property type="match status" value="1"/>
</dbReference>
<reference evidence="1" key="1">
    <citation type="submission" date="2021-05" db="EMBL/GenBank/DDBJ databases">
        <title>Whole genome sequence of Curtobacterium flaccumfaciens pv. flaccumfaciens strain CFBP 3417.</title>
        <authorList>
            <person name="Osdaghi E."/>
            <person name="Taghouti G."/>
            <person name="Portier P."/>
            <person name="Fazliarab A."/>
            <person name="Taghavi S.M."/>
            <person name="Briand M."/>
            <person name="Le-Saux M."/>
            <person name="Jacques M.-A."/>
        </authorList>
    </citation>
    <scope>NUCLEOTIDE SEQUENCE</scope>
    <source>
        <strain evidence="1">CFBP 3417</strain>
    </source>
</reference>
<protein>
    <submittedName>
        <fullName evidence="1">PepSY domain-containing protein</fullName>
    </submittedName>
</protein>
<dbReference type="PANTHER" id="PTHR34219:SF1">
    <property type="entry name" value="PEPSY DOMAIN-CONTAINING PROTEIN"/>
    <property type="match status" value="1"/>
</dbReference>
<sequence length="481" mass="51322">MTAVDDRPVNPSTATPIRPGREASRGWFMQLLLRLHFTAGLFIGPFILIAALSGAAYALGPSIEQIVDKHELTAPSSAAPLPLADQIDAAQAYINRHHPEDSLSAVRPAPAPGATTRVMYAEDGLLESQSRAIFIDSGTAEVRGDLLVYGTSGALPFRTWVDTFHRSLFLGDAGRLYSETAASWLGVVALAGLGLWIARIRRARAKRDLVRPARGVRGYRRLFSWHASTGIWLLLGALFLSATGITWSQFGGANVDSLRAAWGWGTPSLTTTLSEHPTTPGGEHSAHHGGAEVAGNTGPATVTASLFDEVLAKARTVNIHAGEVQITAPATADQAWTVAEIKRSYPTAVSSVAIDPNDMSVVSRTDFSSYSIPAKLARWGIDTHMGTMWGLPNQILLFGTALGIAAMVVFGYAMWWKRLPAGSRFGRAPAAGALARAPWWGTAAVIVVAVEISLVLPTFGVSLLAFVVVDALMVTYHARRS</sequence>
<evidence type="ECO:0000313" key="2">
    <source>
        <dbReference type="Proteomes" id="UP000709437"/>
    </source>
</evidence>
<name>A0A6G7GAW9_9MICO</name>
<accession>A0A6G7GAW9</accession>
<organism evidence="1 2">
    <name type="scientific">Curtobacterium flaccumfaciens pv. flaccumfaciens</name>
    <dbReference type="NCBI Taxonomy" id="138532"/>
    <lineage>
        <taxon>Bacteria</taxon>
        <taxon>Bacillati</taxon>
        <taxon>Actinomycetota</taxon>
        <taxon>Actinomycetes</taxon>
        <taxon>Micrococcales</taxon>
        <taxon>Microbacteriaceae</taxon>
        <taxon>Curtobacterium</taxon>
    </lineage>
</organism>
<dbReference type="Proteomes" id="UP000709437">
    <property type="component" value="Unassembled WGS sequence"/>
</dbReference>
<dbReference type="PANTHER" id="PTHR34219">
    <property type="entry name" value="IRON-REGULATED INNER MEMBRANE PROTEIN-RELATED"/>
    <property type="match status" value="1"/>
</dbReference>
<dbReference type="InterPro" id="IPR005625">
    <property type="entry name" value="PepSY-ass_TM"/>
</dbReference>
<proteinExistence type="predicted"/>
<comment type="caution">
    <text evidence="1">The sequence shown here is derived from an EMBL/GenBank/DDBJ whole genome shotgun (WGS) entry which is preliminary data.</text>
</comment>
<dbReference type="AlphaFoldDB" id="A0A6G7GAW9"/>
<gene>
    <name evidence="1" type="ORF">KK103_14845</name>
</gene>
<dbReference type="EMBL" id="JAHEWX010000022">
    <property type="protein sequence ID" value="MBT1543042.1"/>
    <property type="molecule type" value="Genomic_DNA"/>
</dbReference>
<evidence type="ECO:0000313" key="1">
    <source>
        <dbReference type="EMBL" id="MBT1543042.1"/>
    </source>
</evidence>